<dbReference type="EMBL" id="HBJA01096729">
    <property type="protein sequence ID" value="CAE0822280.1"/>
    <property type="molecule type" value="Transcribed_RNA"/>
</dbReference>
<dbReference type="AlphaFoldDB" id="A0A7S4G1J5"/>
<evidence type="ECO:0000256" key="2">
    <source>
        <dbReference type="ARBA" id="ARBA00023134"/>
    </source>
</evidence>
<evidence type="ECO:0000256" key="1">
    <source>
        <dbReference type="ARBA" id="ARBA00022741"/>
    </source>
</evidence>
<name>A0A7S4G1J5_9EUGL</name>
<protein>
    <submittedName>
        <fullName evidence="3">Uncharacterized protein</fullName>
    </submittedName>
</protein>
<dbReference type="InterPro" id="IPR027417">
    <property type="entry name" value="P-loop_NTPase"/>
</dbReference>
<dbReference type="PANTHER" id="PTHR24073">
    <property type="entry name" value="DRAB5-RELATED"/>
    <property type="match status" value="1"/>
</dbReference>
<evidence type="ECO:0000313" key="3">
    <source>
        <dbReference type="EMBL" id="CAE0822280.1"/>
    </source>
</evidence>
<reference evidence="3" key="1">
    <citation type="submission" date="2021-01" db="EMBL/GenBank/DDBJ databases">
        <authorList>
            <person name="Corre E."/>
            <person name="Pelletier E."/>
            <person name="Niang G."/>
            <person name="Scheremetjew M."/>
            <person name="Finn R."/>
            <person name="Kale V."/>
            <person name="Holt S."/>
            <person name="Cochrane G."/>
            <person name="Meng A."/>
            <person name="Brown T."/>
            <person name="Cohen L."/>
        </authorList>
    </citation>
    <scope>NUCLEOTIDE SEQUENCE</scope>
    <source>
        <strain evidence="3">CCMP1594</strain>
    </source>
</reference>
<keyword evidence="2" id="KW-0342">GTP-binding</keyword>
<keyword evidence="1" id="KW-0547">Nucleotide-binding</keyword>
<dbReference type="GO" id="GO:0005525">
    <property type="term" value="F:GTP binding"/>
    <property type="evidence" value="ECO:0007669"/>
    <property type="project" value="UniProtKB-KW"/>
</dbReference>
<accession>A0A7S4G1J5</accession>
<sequence>MEKVKILVLGPERSGKTAIVNHVSGFKETTSSEYKPTVALRIVEYEANGLNFNKSANPSVANRYTGGSSKASVELWDVSGHSRYQSCWPAIMKDANGVLFVFNPEVKNQDKELDNWHKSFALPTKVRDSCMIVFAHRQGSQNKSTMPLQKPKMPKSFAKVKLCETSLEYGSDDFKVELDRLVENIVITRREAEENQILDGSSSSHN</sequence>
<organism evidence="3">
    <name type="scientific">Eutreptiella gymnastica</name>
    <dbReference type="NCBI Taxonomy" id="73025"/>
    <lineage>
        <taxon>Eukaryota</taxon>
        <taxon>Discoba</taxon>
        <taxon>Euglenozoa</taxon>
        <taxon>Euglenida</taxon>
        <taxon>Spirocuta</taxon>
        <taxon>Euglenophyceae</taxon>
        <taxon>Eutreptiales</taxon>
        <taxon>Eutreptiaceae</taxon>
        <taxon>Eutreptiella</taxon>
    </lineage>
</organism>
<proteinExistence type="predicted"/>
<dbReference type="Gene3D" id="3.40.50.300">
    <property type="entry name" value="P-loop containing nucleotide triphosphate hydrolases"/>
    <property type="match status" value="1"/>
</dbReference>
<dbReference type="SUPFAM" id="SSF52540">
    <property type="entry name" value="P-loop containing nucleoside triphosphate hydrolases"/>
    <property type="match status" value="1"/>
</dbReference>
<gene>
    <name evidence="3" type="ORF">EGYM00163_LOCUS33481</name>
</gene>
<dbReference type="Pfam" id="PF08477">
    <property type="entry name" value="Roc"/>
    <property type="match status" value="1"/>
</dbReference>